<name>A0A6J4K332_9SPHI</name>
<sequence>MKKVFLTLVAATIIFSCKKKDEVVPEDPKSKAIAGYFNMDGSASDSTGKLGIVTNDVTFSAKTAIFNGTSSFMRIPAEGTFAVPDQLSFSLFFKAVYNDATKQPRLLQMNDEKGNAVEIYIQNSRLHFSNWNQSLDKEVSKIMTPTSPDLKKWHKVVATIDFERNEMSLYLNDQLVKTVTNVTLTRPENATLILGYHQHPGDQPKDFYQGEMDNFKIHPGIIEQSVLSTIVR</sequence>
<evidence type="ECO:0000313" key="1">
    <source>
        <dbReference type="EMBL" id="CAA9294604.1"/>
    </source>
</evidence>
<protein>
    <recommendedName>
        <fullName evidence="2">LamG-like jellyroll fold domain-containing protein</fullName>
    </recommendedName>
</protein>
<dbReference type="AlphaFoldDB" id="A0A6J4K332"/>
<organism evidence="1">
    <name type="scientific">uncultured Cytophagales bacterium</name>
    <dbReference type="NCBI Taxonomy" id="158755"/>
    <lineage>
        <taxon>Bacteria</taxon>
        <taxon>Pseudomonadati</taxon>
        <taxon>Bacteroidota</taxon>
        <taxon>Sphingobacteriia</taxon>
        <taxon>Sphingobacteriales</taxon>
        <taxon>environmental samples</taxon>
    </lineage>
</organism>
<dbReference type="InterPro" id="IPR013320">
    <property type="entry name" value="ConA-like_dom_sf"/>
</dbReference>
<dbReference type="GO" id="GO:0005975">
    <property type="term" value="P:carbohydrate metabolic process"/>
    <property type="evidence" value="ECO:0007669"/>
    <property type="project" value="UniProtKB-ARBA"/>
</dbReference>
<dbReference type="Gene3D" id="2.60.120.200">
    <property type="match status" value="1"/>
</dbReference>
<reference evidence="1" key="1">
    <citation type="submission" date="2020-02" db="EMBL/GenBank/DDBJ databases">
        <authorList>
            <person name="Meier V. D."/>
        </authorList>
    </citation>
    <scope>NUCLEOTIDE SEQUENCE</scope>
    <source>
        <strain evidence="1">AVDCRST_MAG56</strain>
    </source>
</reference>
<accession>A0A6J4K332</accession>
<dbReference type="SUPFAM" id="SSF49899">
    <property type="entry name" value="Concanavalin A-like lectins/glucanases"/>
    <property type="match status" value="1"/>
</dbReference>
<gene>
    <name evidence="1" type="ORF">AVDCRST_MAG56-4998</name>
</gene>
<dbReference type="GO" id="GO:0004553">
    <property type="term" value="F:hydrolase activity, hydrolyzing O-glycosyl compounds"/>
    <property type="evidence" value="ECO:0007669"/>
    <property type="project" value="UniProtKB-ARBA"/>
</dbReference>
<evidence type="ECO:0008006" key="2">
    <source>
        <dbReference type="Google" id="ProtNLM"/>
    </source>
</evidence>
<dbReference type="Pfam" id="PF13385">
    <property type="entry name" value="Laminin_G_3"/>
    <property type="match status" value="1"/>
</dbReference>
<dbReference type="EMBL" id="CADCTQ010000406">
    <property type="protein sequence ID" value="CAA9294604.1"/>
    <property type="molecule type" value="Genomic_DNA"/>
</dbReference>
<proteinExistence type="predicted"/>
<dbReference type="PROSITE" id="PS51257">
    <property type="entry name" value="PROKAR_LIPOPROTEIN"/>
    <property type="match status" value="1"/>
</dbReference>